<name>A2BLA7_HYPBU</name>
<dbReference type="KEGG" id="hbu:Hbut_0920"/>
<dbReference type="EnsemblBacteria" id="ABM80768">
    <property type="protein sequence ID" value="ABM80768"/>
    <property type="gene ID" value="Hbut_0920"/>
</dbReference>
<proteinExistence type="predicted"/>
<protein>
    <submittedName>
        <fullName evidence="1">Conserved crenarchaeal protein</fullName>
    </submittedName>
</protein>
<keyword evidence="2" id="KW-1185">Reference proteome</keyword>
<organism evidence="1 2">
    <name type="scientific">Hyperthermus butylicus (strain DSM 5456 / JCM 9403 / PLM1-5)</name>
    <dbReference type="NCBI Taxonomy" id="415426"/>
    <lineage>
        <taxon>Archaea</taxon>
        <taxon>Thermoproteota</taxon>
        <taxon>Thermoprotei</taxon>
        <taxon>Desulfurococcales</taxon>
        <taxon>Pyrodictiaceae</taxon>
        <taxon>Hyperthermus</taxon>
    </lineage>
</organism>
<dbReference type="Proteomes" id="UP000002593">
    <property type="component" value="Chromosome"/>
</dbReference>
<evidence type="ECO:0000313" key="1">
    <source>
        <dbReference type="EMBL" id="ABM80768.1"/>
    </source>
</evidence>
<dbReference type="HOGENOM" id="CLU_1507363_0_0_2"/>
<dbReference type="eggNOG" id="arCOG04160">
    <property type="taxonomic scope" value="Archaea"/>
</dbReference>
<gene>
    <name evidence="1" type="ordered locus">Hbut_0920</name>
</gene>
<evidence type="ECO:0000313" key="2">
    <source>
        <dbReference type="Proteomes" id="UP000002593"/>
    </source>
</evidence>
<dbReference type="STRING" id="415426.Hbut_0920"/>
<accession>A2BLA7</accession>
<sequence>MKATANNVYLFASAYLLERLEKFTPEQLEFIVSYGGPVAAKHVSKLYHEALRLDRRDLVPQIRSIWEMHGAPTPIPCPRCGFRAVTPDLYCMVCGYTLSEREAKEAIDFQERLRELVEFYGEHEVEETIEKGYVIVGETVKPPSTRLEPTDIILHLTREEREYLRKLLAERRQQHARS</sequence>
<dbReference type="AlphaFoldDB" id="A2BLA7"/>
<dbReference type="EMBL" id="CP000493">
    <property type="protein sequence ID" value="ABM80768.1"/>
    <property type="molecule type" value="Genomic_DNA"/>
</dbReference>
<reference evidence="1 2" key="1">
    <citation type="journal article" date="2007" name="Archaea">
        <title>The genome of Hyperthermus butylicus: a sulfur-reducing, peptide fermenting, neutrophilic Crenarchaeote growing up to 108 degrees C.</title>
        <authorList>
            <person name="Brugger K."/>
            <person name="Chen L."/>
            <person name="Stark M."/>
            <person name="Zibat A."/>
            <person name="Redder P."/>
            <person name="Ruepp A."/>
            <person name="Awayez M."/>
            <person name="She Q."/>
            <person name="Garrett R.A."/>
            <person name="Klenk H.P."/>
        </authorList>
    </citation>
    <scope>NUCLEOTIDE SEQUENCE [LARGE SCALE GENOMIC DNA]</scope>
    <source>
        <strain evidence="2">DSM 5456 / JCM 9403 / PLM1-5</strain>
    </source>
</reference>